<dbReference type="Proteomes" id="UP000315037">
    <property type="component" value="Unassembled WGS sequence"/>
</dbReference>
<dbReference type="InterPro" id="IPR008927">
    <property type="entry name" value="6-PGluconate_DH-like_C_sf"/>
</dbReference>
<dbReference type="SUPFAM" id="SSF48179">
    <property type="entry name" value="6-phosphogluconate dehydrogenase C-terminal domain-like"/>
    <property type="match status" value="1"/>
</dbReference>
<keyword evidence="4" id="KW-0028">Amino-acid biosynthesis</keyword>
<dbReference type="InterPro" id="IPR028939">
    <property type="entry name" value="P5C_Rdtase_cat_N"/>
</dbReference>
<dbReference type="SUPFAM" id="SSF51735">
    <property type="entry name" value="NAD(P)-binding Rossmann-fold domains"/>
    <property type="match status" value="1"/>
</dbReference>
<keyword evidence="10" id="KW-1185">Reference proteome</keyword>
<evidence type="ECO:0000256" key="3">
    <source>
        <dbReference type="ARBA" id="ARBA00023002"/>
    </source>
</evidence>
<comment type="catalytic activity">
    <reaction evidence="4">
        <text>L-proline + NAD(+) = (S)-1-pyrroline-5-carboxylate + NADH + 2 H(+)</text>
        <dbReference type="Rhea" id="RHEA:14105"/>
        <dbReference type="ChEBI" id="CHEBI:15378"/>
        <dbReference type="ChEBI" id="CHEBI:17388"/>
        <dbReference type="ChEBI" id="CHEBI:57540"/>
        <dbReference type="ChEBI" id="CHEBI:57945"/>
        <dbReference type="ChEBI" id="CHEBI:60039"/>
        <dbReference type="EC" id="1.5.1.2"/>
    </reaction>
</comment>
<evidence type="ECO:0000256" key="1">
    <source>
        <dbReference type="ARBA" id="ARBA00005525"/>
    </source>
</evidence>
<dbReference type="UniPathway" id="UPA00098">
    <property type="reaction ID" value="UER00361"/>
</dbReference>
<dbReference type="AlphaFoldDB" id="A0A506UL22"/>
<dbReference type="GO" id="GO:0005737">
    <property type="term" value="C:cytoplasm"/>
    <property type="evidence" value="ECO:0007669"/>
    <property type="project" value="UniProtKB-SubCell"/>
</dbReference>
<evidence type="ECO:0000259" key="7">
    <source>
        <dbReference type="Pfam" id="PF03807"/>
    </source>
</evidence>
<proteinExistence type="inferred from homology"/>
<evidence type="ECO:0000313" key="10">
    <source>
        <dbReference type="Proteomes" id="UP000315037"/>
    </source>
</evidence>
<dbReference type="InterPro" id="IPR029036">
    <property type="entry name" value="P5CR_dimer"/>
</dbReference>
<evidence type="ECO:0000259" key="8">
    <source>
        <dbReference type="Pfam" id="PF14748"/>
    </source>
</evidence>
<dbReference type="FunFam" id="1.10.3730.10:FF:000001">
    <property type="entry name" value="Pyrroline-5-carboxylate reductase"/>
    <property type="match status" value="1"/>
</dbReference>
<dbReference type="EMBL" id="SORZ01000002">
    <property type="protein sequence ID" value="TPW34036.1"/>
    <property type="molecule type" value="Genomic_DNA"/>
</dbReference>
<feature type="domain" description="Pyrroline-5-carboxylate reductase catalytic N-terminal" evidence="7">
    <location>
        <begin position="20"/>
        <end position="109"/>
    </location>
</feature>
<dbReference type="Pfam" id="PF14748">
    <property type="entry name" value="P5CR_dimer"/>
    <property type="match status" value="1"/>
</dbReference>
<dbReference type="PANTHER" id="PTHR11645:SF0">
    <property type="entry name" value="PYRROLINE-5-CARBOXYLATE REDUCTASE 3"/>
    <property type="match status" value="1"/>
</dbReference>
<comment type="caution">
    <text evidence="9">The sequence shown here is derived from an EMBL/GenBank/DDBJ whole genome shotgun (WGS) entry which is preliminary data.</text>
</comment>
<dbReference type="Pfam" id="PF03807">
    <property type="entry name" value="F420_oxidored"/>
    <property type="match status" value="1"/>
</dbReference>
<comment type="similarity">
    <text evidence="1 4">Belongs to the pyrroline-5-carboxylate reductase family.</text>
</comment>
<dbReference type="PANTHER" id="PTHR11645">
    <property type="entry name" value="PYRROLINE-5-CARBOXYLATE REDUCTASE"/>
    <property type="match status" value="1"/>
</dbReference>
<dbReference type="GO" id="GO:0055129">
    <property type="term" value="P:L-proline biosynthetic process"/>
    <property type="evidence" value="ECO:0007669"/>
    <property type="project" value="UniProtKB-UniRule"/>
</dbReference>
<dbReference type="PIRSF" id="PIRSF000193">
    <property type="entry name" value="Pyrrol-5-carb_rd"/>
    <property type="match status" value="1"/>
</dbReference>
<dbReference type="InterPro" id="IPR000304">
    <property type="entry name" value="Pyrroline-COOH_reductase"/>
</dbReference>
<accession>A0A506UL22</accession>
<organism evidence="9 10">
    <name type="scientific">Oecophyllibacter saccharovorans</name>
    <dbReference type="NCBI Taxonomy" id="2558360"/>
    <lineage>
        <taxon>Bacteria</taxon>
        <taxon>Pseudomonadati</taxon>
        <taxon>Pseudomonadota</taxon>
        <taxon>Alphaproteobacteria</taxon>
        <taxon>Acetobacterales</taxon>
        <taxon>Acetobacteraceae</taxon>
        <taxon>Oecophyllibacter</taxon>
    </lineage>
</organism>
<dbReference type="EC" id="1.5.1.2" evidence="4 5"/>
<keyword evidence="3 4" id="KW-0560">Oxidoreductase</keyword>
<protein>
    <recommendedName>
        <fullName evidence="4 5">Pyrroline-5-carboxylate reductase</fullName>
        <shortName evidence="4">P5C reductase</shortName>
        <shortName evidence="4">P5CR</shortName>
        <ecNumber evidence="4 5">1.5.1.2</ecNumber>
    </recommendedName>
    <alternativeName>
        <fullName evidence="4">PCA reductase</fullName>
    </alternativeName>
</protein>
<dbReference type="Gene3D" id="1.10.3730.10">
    <property type="entry name" value="ProC C-terminal domain-like"/>
    <property type="match status" value="1"/>
</dbReference>
<keyword evidence="2 4" id="KW-0521">NADP</keyword>
<sequence>MTAPHPASAPSSSDAPVILLAGCGRMGSALAQGWAASAHPPRLVILDHKLEKAPGNAPIYRQVKDLPADLAPALIVLAVKPAGAAELLEALRQHLGKGLTHSTLLSIMAGKSCADLARACGNPDMAVIRAIPNTPSSVNAGTTGLYAGPTVSAPMKALAHQLMSDVGAVVEVPKEEDLRAVTALSGSGPAYVFLLAELLEKSGVELGLSRETATQLARNMIYGAGKMLHDLPQSAATLRQNVTSPNGTTAAALDVLSAPDAWPRTVPQATRAAAKRAAELDD</sequence>
<keyword evidence="4" id="KW-0963">Cytoplasm</keyword>
<name>A0A506UL22_9PROT</name>
<evidence type="ECO:0000256" key="2">
    <source>
        <dbReference type="ARBA" id="ARBA00022857"/>
    </source>
</evidence>
<dbReference type="InterPro" id="IPR036291">
    <property type="entry name" value="NAD(P)-bd_dom_sf"/>
</dbReference>
<gene>
    <name evidence="4" type="primary">proC</name>
    <name evidence="9" type="ORF">E3202_05635</name>
</gene>
<reference evidence="9 10" key="1">
    <citation type="submission" date="2019-03" db="EMBL/GenBank/DDBJ databases">
        <title>The complete genome sequence of Neokomagataea sp. Jb2 NBRC113641.</title>
        <authorList>
            <person name="Chua K.-O."/>
            <person name="Chan K.-G."/>
            <person name="See-Too W.-S."/>
        </authorList>
    </citation>
    <scope>NUCLEOTIDE SEQUENCE [LARGE SCALE GENOMIC DNA]</scope>
    <source>
        <strain evidence="9 10">Jb2</strain>
    </source>
</reference>
<dbReference type="GO" id="GO:0004735">
    <property type="term" value="F:pyrroline-5-carboxylate reductase activity"/>
    <property type="evidence" value="ECO:0007669"/>
    <property type="project" value="UniProtKB-UniRule"/>
</dbReference>
<evidence type="ECO:0000313" key="9">
    <source>
        <dbReference type="EMBL" id="TPW34036.1"/>
    </source>
</evidence>
<dbReference type="Gene3D" id="3.40.50.720">
    <property type="entry name" value="NAD(P)-binding Rossmann-like Domain"/>
    <property type="match status" value="1"/>
</dbReference>
<dbReference type="RefSeq" id="WP_165599860.1">
    <property type="nucleotide sequence ID" value="NZ_SORY01000003.1"/>
</dbReference>
<feature type="binding site" evidence="6">
    <location>
        <begin position="78"/>
        <end position="81"/>
    </location>
    <ligand>
        <name>NADP(+)</name>
        <dbReference type="ChEBI" id="CHEBI:58349"/>
    </ligand>
</feature>
<keyword evidence="4" id="KW-0641">Proline biosynthesis</keyword>
<dbReference type="HAMAP" id="MF_01925">
    <property type="entry name" value="P5C_reductase"/>
    <property type="match status" value="1"/>
</dbReference>
<feature type="domain" description="Pyrroline-5-carboxylate reductase dimerisation" evidence="8">
    <location>
        <begin position="175"/>
        <end position="280"/>
    </location>
</feature>
<comment type="subcellular location">
    <subcellularLocation>
        <location evidence="4">Cytoplasm</location>
    </subcellularLocation>
</comment>
<dbReference type="NCBIfam" id="TIGR00112">
    <property type="entry name" value="proC"/>
    <property type="match status" value="1"/>
</dbReference>
<evidence type="ECO:0000256" key="4">
    <source>
        <dbReference type="HAMAP-Rule" id="MF_01925"/>
    </source>
</evidence>
<evidence type="ECO:0000256" key="6">
    <source>
        <dbReference type="PIRSR" id="PIRSR000193-1"/>
    </source>
</evidence>
<comment type="pathway">
    <text evidence="4">Amino-acid biosynthesis; L-proline biosynthesis; L-proline from L-glutamate 5-semialdehyde: step 1/1.</text>
</comment>
<comment type="function">
    <text evidence="4">Catalyzes the reduction of 1-pyrroline-5-carboxylate (PCA) to L-proline.</text>
</comment>
<evidence type="ECO:0000256" key="5">
    <source>
        <dbReference type="NCBIfam" id="TIGR00112"/>
    </source>
</evidence>
<comment type="catalytic activity">
    <reaction evidence="4">
        <text>L-proline + NADP(+) = (S)-1-pyrroline-5-carboxylate + NADPH + 2 H(+)</text>
        <dbReference type="Rhea" id="RHEA:14109"/>
        <dbReference type="ChEBI" id="CHEBI:15378"/>
        <dbReference type="ChEBI" id="CHEBI:17388"/>
        <dbReference type="ChEBI" id="CHEBI:57783"/>
        <dbReference type="ChEBI" id="CHEBI:58349"/>
        <dbReference type="ChEBI" id="CHEBI:60039"/>
        <dbReference type="EC" id="1.5.1.2"/>
    </reaction>
</comment>